<dbReference type="AlphaFoldDB" id="A0A1A8YJX4"/>
<reference evidence="2" key="1">
    <citation type="submission" date="2016-05" db="EMBL/GenBank/DDBJ databases">
        <authorList>
            <person name="Naeem Raeece"/>
        </authorList>
    </citation>
    <scope>NUCLEOTIDE SEQUENCE [LARGE SCALE GENOMIC DNA]</scope>
</reference>
<evidence type="ECO:0000313" key="2">
    <source>
        <dbReference type="Proteomes" id="UP000078555"/>
    </source>
</evidence>
<protein>
    <submittedName>
        <fullName evidence="1">Uncharacterized protein</fullName>
    </submittedName>
</protein>
<accession>A0A1A8YJX4</accession>
<organism evidence="1 2">
    <name type="scientific">Plasmodium ovale wallikeri</name>
    <dbReference type="NCBI Taxonomy" id="864142"/>
    <lineage>
        <taxon>Eukaryota</taxon>
        <taxon>Sar</taxon>
        <taxon>Alveolata</taxon>
        <taxon>Apicomplexa</taxon>
        <taxon>Aconoidasida</taxon>
        <taxon>Haemosporida</taxon>
        <taxon>Plasmodiidae</taxon>
        <taxon>Plasmodium</taxon>
        <taxon>Plasmodium (Plasmodium)</taxon>
    </lineage>
</organism>
<name>A0A1A8YJX4_PLAOA</name>
<dbReference type="Proteomes" id="UP000078555">
    <property type="component" value="Unassembled WGS sequence"/>
</dbReference>
<keyword evidence="2" id="KW-1185">Reference proteome</keyword>
<evidence type="ECO:0000313" key="1">
    <source>
        <dbReference type="EMBL" id="SBT31846.1"/>
    </source>
</evidence>
<proteinExistence type="predicted"/>
<dbReference type="EMBL" id="FLRD01000026">
    <property type="protein sequence ID" value="SBT31846.1"/>
    <property type="molecule type" value="Genomic_DNA"/>
</dbReference>
<sequence>MHTCRHARRYNNPFLCRCTRKSVNVFTSLFFIYTPFFEAEEVRGRKGGDIYFLFSGRLEVMRSYANQRYVRKRQVICTARRGKNPHSRERQMLCTFLHIRGKYLSDNLTCQKEKKKKKKKKF</sequence>
<gene>
    <name evidence="1" type="ORF">POVWA1_009170</name>
</gene>